<evidence type="ECO:0000313" key="6">
    <source>
        <dbReference type="Proteomes" id="UP000217954"/>
    </source>
</evidence>
<dbReference type="PROSITE" id="PS51084">
    <property type="entry name" value="HIT_2"/>
    <property type="match status" value="1"/>
</dbReference>
<sequence length="150" mass="16506">MNSLRTRYGVLMSCVFCAIVAGESPSFRVYEDETTLAFLDIRPITRGHTLVIPKAHAQDLTDLKPDDAAAIMTVGQRIANAMRDSELQSDGTNLALNDGRVAFQTVMHAHLHVVPRRGGDKLAFARGFMIRRDPDLASTARIVREAVEAN</sequence>
<dbReference type="InterPro" id="IPR039384">
    <property type="entry name" value="HINT"/>
</dbReference>
<dbReference type="EMBL" id="AP018165">
    <property type="protein sequence ID" value="BAX96697.1"/>
    <property type="molecule type" value="Genomic_DNA"/>
</dbReference>
<gene>
    <name evidence="5" type="ORF">MSTE_01368</name>
</gene>
<protein>
    <submittedName>
        <fullName evidence="5">Putative HIT-like protein</fullName>
    </submittedName>
</protein>
<dbReference type="KEGG" id="mste:MSTE_01368"/>
<dbReference type="Proteomes" id="UP000217954">
    <property type="component" value="Chromosome"/>
</dbReference>
<dbReference type="GO" id="GO:0009117">
    <property type="term" value="P:nucleotide metabolic process"/>
    <property type="evidence" value="ECO:0007669"/>
    <property type="project" value="TreeGrafter"/>
</dbReference>
<feature type="short sequence motif" description="Histidine triad motif" evidence="2 3">
    <location>
        <begin position="108"/>
        <end position="112"/>
    </location>
</feature>
<keyword evidence="6" id="KW-1185">Reference proteome</keyword>
<dbReference type="Pfam" id="PF01230">
    <property type="entry name" value="HIT"/>
    <property type="match status" value="1"/>
</dbReference>
<dbReference type="InterPro" id="IPR036265">
    <property type="entry name" value="HIT-like_sf"/>
</dbReference>
<evidence type="ECO:0000256" key="3">
    <source>
        <dbReference type="PROSITE-ProRule" id="PRU00464"/>
    </source>
</evidence>
<dbReference type="InterPro" id="IPR001310">
    <property type="entry name" value="Histidine_triad_HIT"/>
</dbReference>
<dbReference type="InterPro" id="IPR011146">
    <property type="entry name" value="HIT-like"/>
</dbReference>
<dbReference type="PANTHER" id="PTHR46648">
    <property type="entry name" value="HIT FAMILY PROTEIN 1"/>
    <property type="match status" value="1"/>
</dbReference>
<dbReference type="CDD" id="cd01277">
    <property type="entry name" value="HINT_subgroup"/>
    <property type="match status" value="1"/>
</dbReference>
<proteinExistence type="predicted"/>
<evidence type="ECO:0000256" key="2">
    <source>
        <dbReference type="PIRSR" id="PIRSR601310-3"/>
    </source>
</evidence>
<dbReference type="GO" id="GO:0003824">
    <property type="term" value="F:catalytic activity"/>
    <property type="evidence" value="ECO:0007669"/>
    <property type="project" value="InterPro"/>
</dbReference>
<dbReference type="AlphaFoldDB" id="A0A1Z4EUS0"/>
<evidence type="ECO:0000313" key="5">
    <source>
        <dbReference type="EMBL" id="BAX96697.1"/>
    </source>
</evidence>
<accession>A0A1Z4EUS0</accession>
<evidence type="ECO:0000256" key="1">
    <source>
        <dbReference type="PIRSR" id="PIRSR601310-1"/>
    </source>
</evidence>
<name>A0A1Z4EUS0_9MYCO</name>
<dbReference type="SUPFAM" id="SSF54197">
    <property type="entry name" value="HIT-like"/>
    <property type="match status" value="1"/>
</dbReference>
<reference evidence="6" key="1">
    <citation type="journal article" date="2017" name="Genome Announc.">
        <title>Complete Genome Sequence of Mycobacterium stephanolepidis.</title>
        <authorList>
            <person name="Fukano H."/>
            <person name="Yoshida M."/>
            <person name="Katayama Y."/>
            <person name="Omatsu T."/>
            <person name="Mizutani T."/>
            <person name="Kurata O."/>
            <person name="Wada S."/>
            <person name="Hoshino Y."/>
        </authorList>
    </citation>
    <scope>NUCLEOTIDE SEQUENCE [LARGE SCALE GENOMIC DNA]</scope>
    <source>
        <strain evidence="6">NJB0901</strain>
    </source>
</reference>
<organism evidence="5 6">
    <name type="scientific">[Mycobacterium] stephanolepidis</name>
    <dbReference type="NCBI Taxonomy" id="1520670"/>
    <lineage>
        <taxon>Bacteria</taxon>
        <taxon>Bacillati</taxon>
        <taxon>Actinomycetota</taxon>
        <taxon>Actinomycetes</taxon>
        <taxon>Mycobacteriales</taxon>
        <taxon>Mycobacteriaceae</taxon>
        <taxon>Mycobacteroides</taxon>
    </lineage>
</organism>
<feature type="active site" description="Tele-AMP-histidine intermediate" evidence="1">
    <location>
        <position position="110"/>
    </location>
</feature>
<dbReference type="PRINTS" id="PR00332">
    <property type="entry name" value="HISTRIAD"/>
</dbReference>
<dbReference type="Gene3D" id="3.30.428.10">
    <property type="entry name" value="HIT-like"/>
    <property type="match status" value="1"/>
</dbReference>
<reference evidence="5 6" key="2">
    <citation type="journal article" date="2017" name="Int. J. Syst. Evol. Microbiol.">
        <title>Mycobacterium stephanolepidis sp. nov., a rapidly growing species related to Mycobacterium chelonae, isolated from marine teleost fish, Stephanolepis cirrhifer.</title>
        <authorList>
            <person name="Fukano H."/>
            <person name="Wada S."/>
            <person name="Kurata O."/>
            <person name="Katayama K."/>
            <person name="Fujiwara N."/>
            <person name="Hoshino Y."/>
        </authorList>
    </citation>
    <scope>NUCLEOTIDE SEQUENCE [LARGE SCALE GENOMIC DNA]</scope>
    <source>
        <strain evidence="5 6">NJB0901</strain>
    </source>
</reference>
<feature type="domain" description="HIT" evidence="4">
    <location>
        <begin position="15"/>
        <end position="123"/>
    </location>
</feature>
<dbReference type="PANTHER" id="PTHR46648:SF1">
    <property type="entry name" value="ADENOSINE 5'-MONOPHOSPHORAMIDASE HNT1"/>
    <property type="match status" value="1"/>
</dbReference>
<evidence type="ECO:0000259" key="4">
    <source>
        <dbReference type="PROSITE" id="PS51084"/>
    </source>
</evidence>